<proteinExistence type="inferred from homology"/>
<dbReference type="GO" id="GO:0008168">
    <property type="term" value="F:methyltransferase activity"/>
    <property type="evidence" value="ECO:0007669"/>
    <property type="project" value="UniProtKB-KW"/>
</dbReference>
<evidence type="ECO:0000256" key="4">
    <source>
        <dbReference type="ARBA" id="ARBA00013346"/>
    </source>
</evidence>
<evidence type="ECO:0000313" key="12">
    <source>
        <dbReference type="EMBL" id="MFC4007789.1"/>
    </source>
</evidence>
<gene>
    <name evidence="12" type="ORF">ACFOY2_11175</name>
</gene>
<keyword evidence="8" id="KW-0949">S-adenosyl-L-methionine</keyword>
<comment type="similarity">
    <text evidence="2">Belongs to the methyltransferase superfamily. L-isoaspartyl/D-aspartyl protein methyltransferase family.</text>
</comment>
<keyword evidence="7" id="KW-0808">Transferase</keyword>
<protein>
    <recommendedName>
        <fullName evidence="4">Protein-L-isoaspartate O-methyltransferase</fullName>
        <ecNumber evidence="3">2.1.1.77</ecNumber>
    </recommendedName>
    <alternativeName>
        <fullName evidence="11">L-isoaspartyl protein carboxyl methyltransferase</fullName>
    </alternativeName>
    <alternativeName>
        <fullName evidence="9">Protein L-isoaspartyl methyltransferase</fullName>
    </alternativeName>
    <alternativeName>
        <fullName evidence="10">Protein-beta-aspartate methyltransferase</fullName>
    </alternativeName>
</protein>
<comment type="subcellular location">
    <subcellularLocation>
        <location evidence="1">Cytoplasm</location>
    </subcellularLocation>
</comment>
<dbReference type="SUPFAM" id="SSF53335">
    <property type="entry name" value="S-adenosyl-L-methionine-dependent methyltransferases"/>
    <property type="match status" value="1"/>
</dbReference>
<evidence type="ECO:0000256" key="3">
    <source>
        <dbReference type="ARBA" id="ARBA00011890"/>
    </source>
</evidence>
<dbReference type="CDD" id="cd02440">
    <property type="entry name" value="AdoMet_MTases"/>
    <property type="match status" value="1"/>
</dbReference>
<evidence type="ECO:0000256" key="7">
    <source>
        <dbReference type="ARBA" id="ARBA00022679"/>
    </source>
</evidence>
<evidence type="ECO:0000256" key="1">
    <source>
        <dbReference type="ARBA" id="ARBA00004496"/>
    </source>
</evidence>
<evidence type="ECO:0000256" key="10">
    <source>
        <dbReference type="ARBA" id="ARBA00031323"/>
    </source>
</evidence>
<organism evidence="12 13">
    <name type="scientific">Nonomuraea purpurea</name>
    <dbReference type="NCBI Taxonomy" id="1849276"/>
    <lineage>
        <taxon>Bacteria</taxon>
        <taxon>Bacillati</taxon>
        <taxon>Actinomycetota</taxon>
        <taxon>Actinomycetes</taxon>
        <taxon>Streptosporangiales</taxon>
        <taxon>Streptosporangiaceae</taxon>
        <taxon>Nonomuraea</taxon>
    </lineage>
</organism>
<reference evidence="13" key="1">
    <citation type="journal article" date="2019" name="Int. J. Syst. Evol. Microbiol.">
        <title>The Global Catalogue of Microorganisms (GCM) 10K type strain sequencing project: providing services to taxonomists for standard genome sequencing and annotation.</title>
        <authorList>
            <consortium name="The Broad Institute Genomics Platform"/>
            <consortium name="The Broad Institute Genome Sequencing Center for Infectious Disease"/>
            <person name="Wu L."/>
            <person name="Ma J."/>
        </authorList>
    </citation>
    <scope>NUCLEOTIDE SEQUENCE [LARGE SCALE GENOMIC DNA]</scope>
    <source>
        <strain evidence="13">TBRC 1276</strain>
    </source>
</reference>
<accession>A0ABV8G3V2</accession>
<dbReference type="EC" id="2.1.1.77" evidence="3"/>
<evidence type="ECO:0000256" key="9">
    <source>
        <dbReference type="ARBA" id="ARBA00030757"/>
    </source>
</evidence>
<name>A0ABV8G3V2_9ACTN</name>
<keyword evidence="5" id="KW-0963">Cytoplasm</keyword>
<evidence type="ECO:0000256" key="11">
    <source>
        <dbReference type="ARBA" id="ARBA00031350"/>
    </source>
</evidence>
<keyword evidence="13" id="KW-1185">Reference proteome</keyword>
<dbReference type="Gene3D" id="3.40.50.150">
    <property type="entry name" value="Vaccinia Virus protein VP39"/>
    <property type="match status" value="1"/>
</dbReference>
<dbReference type="InterPro" id="IPR029063">
    <property type="entry name" value="SAM-dependent_MTases_sf"/>
</dbReference>
<keyword evidence="6 12" id="KW-0489">Methyltransferase</keyword>
<dbReference type="PANTHER" id="PTHR11579:SF0">
    <property type="entry name" value="PROTEIN-L-ISOASPARTATE(D-ASPARTATE) O-METHYLTRANSFERASE"/>
    <property type="match status" value="1"/>
</dbReference>
<evidence type="ECO:0000313" key="13">
    <source>
        <dbReference type="Proteomes" id="UP001595851"/>
    </source>
</evidence>
<dbReference type="Proteomes" id="UP001595851">
    <property type="component" value="Unassembled WGS sequence"/>
</dbReference>
<dbReference type="EMBL" id="JBHSBI010000005">
    <property type="protein sequence ID" value="MFC4007789.1"/>
    <property type="molecule type" value="Genomic_DNA"/>
</dbReference>
<evidence type="ECO:0000256" key="5">
    <source>
        <dbReference type="ARBA" id="ARBA00022490"/>
    </source>
</evidence>
<sequence length="367" mass="39287">MTNLIEQITGAFEPLGSRWMKALHANPRGLFVPDQAWVQPEDDHGYLLDRTTDAAAWEKAVNSDIPIITQIDDGATPVAQGGGLYTSSCSMPSIVAAQLELLGLYEDDDVLEVGTGTGWTAALIDSYVGEGQVTSIEVDIDVHRRAQANLARAGRDVRLIHGDGTLGHPDGRPYDAVHVTVGVAEASLAWVEQTRPGGTIVFPWMPAWRPGAFVALRALGDGTAAGRIGTGCSFMMLRGQRTSELRGLGEDVRERVARVDPRRLAGEWAAGIFVSAMLPGVVCTIGTGGSFVLWAHTDTSAACVGWSKAAGDWLVECSGDRDLYAEAEEAFLRWLSWGSPAAERFGYTCTPAGDVVWVDHPGRLVSL</sequence>
<dbReference type="RefSeq" id="WP_379527897.1">
    <property type="nucleotide sequence ID" value="NZ_JBHSBI010000005.1"/>
</dbReference>
<dbReference type="PANTHER" id="PTHR11579">
    <property type="entry name" value="PROTEIN-L-ISOASPARTATE O-METHYLTRANSFERASE"/>
    <property type="match status" value="1"/>
</dbReference>
<evidence type="ECO:0000256" key="6">
    <source>
        <dbReference type="ARBA" id="ARBA00022603"/>
    </source>
</evidence>
<comment type="caution">
    <text evidence="12">The sequence shown here is derived from an EMBL/GenBank/DDBJ whole genome shotgun (WGS) entry which is preliminary data.</text>
</comment>
<evidence type="ECO:0000256" key="2">
    <source>
        <dbReference type="ARBA" id="ARBA00005369"/>
    </source>
</evidence>
<dbReference type="GO" id="GO:0032259">
    <property type="term" value="P:methylation"/>
    <property type="evidence" value="ECO:0007669"/>
    <property type="project" value="UniProtKB-KW"/>
</dbReference>
<evidence type="ECO:0000256" key="8">
    <source>
        <dbReference type="ARBA" id="ARBA00022691"/>
    </source>
</evidence>
<dbReference type="InterPro" id="IPR000682">
    <property type="entry name" value="PCMT"/>
</dbReference>
<dbReference type="Pfam" id="PF01135">
    <property type="entry name" value="PCMT"/>
    <property type="match status" value="1"/>
</dbReference>